<organism evidence="2">
    <name type="scientific">bioreactor metagenome</name>
    <dbReference type="NCBI Taxonomy" id="1076179"/>
    <lineage>
        <taxon>unclassified sequences</taxon>
        <taxon>metagenomes</taxon>
        <taxon>ecological metagenomes</taxon>
    </lineage>
</organism>
<evidence type="ECO:0000256" key="1">
    <source>
        <dbReference type="SAM" id="Phobius"/>
    </source>
</evidence>
<proteinExistence type="predicted"/>
<keyword evidence="1" id="KW-0812">Transmembrane</keyword>
<comment type="caution">
    <text evidence="2">The sequence shown here is derived from an EMBL/GenBank/DDBJ whole genome shotgun (WGS) entry which is preliminary data.</text>
</comment>
<protein>
    <submittedName>
        <fullName evidence="2">Uncharacterized protein</fullName>
    </submittedName>
</protein>
<keyword evidence="1" id="KW-1133">Transmembrane helix</keyword>
<gene>
    <name evidence="2" type="ORF">SDC9_108204</name>
</gene>
<feature type="transmembrane region" description="Helical" evidence="1">
    <location>
        <begin position="20"/>
        <end position="40"/>
    </location>
</feature>
<keyword evidence="1" id="KW-0472">Membrane</keyword>
<dbReference type="AlphaFoldDB" id="A0A645B8F9"/>
<sequence length="179" mass="20713">MPLYFVSVFPRFGQRDQVGLLVGAVFAEQGIFFAHLFGIIRRGLRIQQVCHHSRALRCIFHIHHSAPAVFRFYFQRRMQLRRGGAADEQRHTKAGLFHFGGNNGHLFKRRRDQPAQSHNIGLFADNGLYNFFRRDHHSQIHNFVIVARQHDGNDIFSNVMHIAFHGCQHNFPGFPGSAR</sequence>
<reference evidence="2" key="1">
    <citation type="submission" date="2019-08" db="EMBL/GenBank/DDBJ databases">
        <authorList>
            <person name="Kucharzyk K."/>
            <person name="Murdoch R.W."/>
            <person name="Higgins S."/>
            <person name="Loffler F."/>
        </authorList>
    </citation>
    <scope>NUCLEOTIDE SEQUENCE</scope>
</reference>
<accession>A0A645B8F9</accession>
<name>A0A645B8F9_9ZZZZ</name>
<dbReference type="EMBL" id="VSSQ01018289">
    <property type="protein sequence ID" value="MPM61346.1"/>
    <property type="molecule type" value="Genomic_DNA"/>
</dbReference>
<evidence type="ECO:0000313" key="2">
    <source>
        <dbReference type="EMBL" id="MPM61346.1"/>
    </source>
</evidence>